<reference evidence="8 9" key="1">
    <citation type="submission" date="2020-08" db="EMBL/GenBank/DDBJ databases">
        <title>Genomic Encyclopedia of Type Strains, Phase III (KMG-III): the genomes of soil and plant-associated and newly described type strains.</title>
        <authorList>
            <person name="Whitman W."/>
        </authorList>
    </citation>
    <scope>NUCLEOTIDE SEQUENCE [LARGE SCALE GENOMIC DNA]</scope>
    <source>
        <strain evidence="8 9">CECT 7247</strain>
    </source>
</reference>
<evidence type="ECO:0000256" key="7">
    <source>
        <dbReference type="SAM" id="Phobius"/>
    </source>
</evidence>
<dbReference type="Proteomes" id="UP000574369">
    <property type="component" value="Unassembled WGS sequence"/>
</dbReference>
<evidence type="ECO:0000256" key="1">
    <source>
        <dbReference type="ARBA" id="ARBA00004651"/>
    </source>
</evidence>
<comment type="similarity">
    <text evidence="2">Belongs to the polysaccharide synthase family.</text>
</comment>
<sequence length="474" mass="50766">MMHSVRWLSVAQASKVLGQLVSVVVLSRLLPPSAYGVMALAGVVLTFASLLRDMGTGAAIIQRKTLTPALADTVFWLNVGLGLTLGLALAASAYAISVFFKEPELFPVMLLLSIGFPLGATTAVHQAWMERHARFRELAILDVFTQVTGLCLSVACALAGWGVYSFVVPTLFTIGTNSVWLWFKSGFKPGRQWSRDEFKSLWGFSGSLTAFNFINYFARNADSMIIGRLLGTGPLGQYGMAYKLMLFPVQHMSWVVGRALLPRLSGIQDDLAAVREVYFKVLGGISLLSMPIMVGLWALREPFVSVVLDPKWAIVAPLLGWLAPVGIMQSLMSTIGSTLTSQGRTAALLYLGIFNTATVLVGFVMGAQYGVVGVAAGYFIANLLNFVATIVCMGHWLQATPGPLWRQLKAPVLSSVAMALALWGGIVALGHTSLPPSLQLGMLIALGAAVYLVVLGGVFGQSPRVLLNTLKGKA</sequence>
<feature type="transmembrane region" description="Helical" evidence="7">
    <location>
        <begin position="438"/>
        <end position="459"/>
    </location>
</feature>
<dbReference type="RefSeq" id="WP_088450721.1">
    <property type="nucleotide sequence ID" value="NZ_JACHXO010000004.1"/>
</dbReference>
<evidence type="ECO:0000256" key="5">
    <source>
        <dbReference type="ARBA" id="ARBA00022989"/>
    </source>
</evidence>
<dbReference type="EMBL" id="JACHXO010000004">
    <property type="protein sequence ID" value="MBB3195004.1"/>
    <property type="molecule type" value="Genomic_DNA"/>
</dbReference>
<feature type="transmembrane region" description="Helical" evidence="7">
    <location>
        <begin position="312"/>
        <end position="335"/>
    </location>
</feature>
<keyword evidence="3" id="KW-1003">Cell membrane</keyword>
<evidence type="ECO:0000256" key="6">
    <source>
        <dbReference type="ARBA" id="ARBA00023136"/>
    </source>
</evidence>
<keyword evidence="9" id="KW-1185">Reference proteome</keyword>
<feature type="transmembrane region" description="Helical" evidence="7">
    <location>
        <begin position="201"/>
        <end position="218"/>
    </location>
</feature>
<feature type="transmembrane region" description="Helical" evidence="7">
    <location>
        <begin position="140"/>
        <end position="160"/>
    </location>
</feature>
<evidence type="ECO:0000256" key="3">
    <source>
        <dbReference type="ARBA" id="ARBA00022475"/>
    </source>
</evidence>
<feature type="transmembrane region" description="Helical" evidence="7">
    <location>
        <begin position="277"/>
        <end position="300"/>
    </location>
</feature>
<accession>A0ABR6GSA5</accession>
<gene>
    <name evidence="8" type="ORF">FHS28_002407</name>
</gene>
<dbReference type="Pfam" id="PF13440">
    <property type="entry name" value="Polysacc_synt_3"/>
    <property type="match status" value="1"/>
</dbReference>
<evidence type="ECO:0000256" key="4">
    <source>
        <dbReference type="ARBA" id="ARBA00022692"/>
    </source>
</evidence>
<dbReference type="PANTHER" id="PTHR30250">
    <property type="entry name" value="PST FAMILY PREDICTED COLANIC ACID TRANSPORTER"/>
    <property type="match status" value="1"/>
</dbReference>
<keyword evidence="5 7" id="KW-1133">Transmembrane helix</keyword>
<feature type="transmembrane region" description="Helical" evidence="7">
    <location>
        <begin position="410"/>
        <end position="432"/>
    </location>
</feature>
<keyword evidence="4 7" id="KW-0812">Transmembrane</keyword>
<organism evidence="8 9">
    <name type="scientific">Roseateles terrae</name>
    <dbReference type="NCBI Taxonomy" id="431060"/>
    <lineage>
        <taxon>Bacteria</taxon>
        <taxon>Pseudomonadati</taxon>
        <taxon>Pseudomonadota</taxon>
        <taxon>Betaproteobacteria</taxon>
        <taxon>Burkholderiales</taxon>
        <taxon>Sphaerotilaceae</taxon>
        <taxon>Roseateles</taxon>
    </lineage>
</organism>
<proteinExistence type="inferred from homology"/>
<protein>
    <submittedName>
        <fullName evidence="8">PST family polysaccharide transporter</fullName>
    </submittedName>
</protein>
<dbReference type="CDD" id="cd13127">
    <property type="entry name" value="MATE_tuaB_like"/>
    <property type="match status" value="1"/>
</dbReference>
<comment type="subcellular location">
    <subcellularLocation>
        <location evidence="1">Cell membrane</location>
        <topology evidence="1">Multi-pass membrane protein</topology>
    </subcellularLocation>
</comment>
<keyword evidence="6 7" id="KW-0472">Membrane</keyword>
<feature type="transmembrane region" description="Helical" evidence="7">
    <location>
        <begin position="73"/>
        <end position="100"/>
    </location>
</feature>
<comment type="caution">
    <text evidence="8">The sequence shown here is derived from an EMBL/GenBank/DDBJ whole genome shotgun (WGS) entry which is preliminary data.</text>
</comment>
<evidence type="ECO:0000313" key="8">
    <source>
        <dbReference type="EMBL" id="MBB3195004.1"/>
    </source>
</evidence>
<evidence type="ECO:0000313" key="9">
    <source>
        <dbReference type="Proteomes" id="UP000574369"/>
    </source>
</evidence>
<dbReference type="InterPro" id="IPR050833">
    <property type="entry name" value="Poly_Biosynth_Transport"/>
</dbReference>
<feature type="transmembrane region" description="Helical" evidence="7">
    <location>
        <begin position="106"/>
        <end position="128"/>
    </location>
</feature>
<evidence type="ECO:0000256" key="2">
    <source>
        <dbReference type="ARBA" id="ARBA00007430"/>
    </source>
</evidence>
<feature type="transmembrane region" description="Helical" evidence="7">
    <location>
        <begin position="34"/>
        <end position="52"/>
    </location>
</feature>
<name>A0ABR6GSA5_9BURK</name>
<feature type="transmembrane region" description="Helical" evidence="7">
    <location>
        <begin position="347"/>
        <end position="369"/>
    </location>
</feature>
<dbReference type="PANTHER" id="PTHR30250:SF10">
    <property type="entry name" value="LIPOPOLYSACCHARIDE BIOSYNTHESIS PROTEIN WZXC"/>
    <property type="match status" value="1"/>
</dbReference>
<feature type="transmembrane region" description="Helical" evidence="7">
    <location>
        <begin position="375"/>
        <end position="398"/>
    </location>
</feature>